<dbReference type="Proteomes" id="UP001140066">
    <property type="component" value="Unassembled WGS sequence"/>
</dbReference>
<organism evidence="1 2">
    <name type="scientific">Coemansia linderi</name>
    <dbReference type="NCBI Taxonomy" id="2663919"/>
    <lineage>
        <taxon>Eukaryota</taxon>
        <taxon>Fungi</taxon>
        <taxon>Fungi incertae sedis</taxon>
        <taxon>Zoopagomycota</taxon>
        <taxon>Kickxellomycotina</taxon>
        <taxon>Kickxellomycetes</taxon>
        <taxon>Kickxellales</taxon>
        <taxon>Kickxellaceae</taxon>
        <taxon>Coemansia</taxon>
    </lineage>
</organism>
<dbReference type="EMBL" id="JANBUK010002279">
    <property type="protein sequence ID" value="KAJ2773577.1"/>
    <property type="molecule type" value="Genomic_DNA"/>
</dbReference>
<gene>
    <name evidence="1" type="ORF">GGI18_004700</name>
</gene>
<reference evidence="1" key="1">
    <citation type="submission" date="2022-07" db="EMBL/GenBank/DDBJ databases">
        <title>Phylogenomic reconstructions and comparative analyses of Kickxellomycotina fungi.</title>
        <authorList>
            <person name="Reynolds N.K."/>
            <person name="Stajich J.E."/>
            <person name="Barry K."/>
            <person name="Grigoriev I.V."/>
            <person name="Crous P."/>
            <person name="Smith M.E."/>
        </authorList>
    </citation>
    <scope>NUCLEOTIDE SEQUENCE</scope>
    <source>
        <strain evidence="1">BCRC 34191</strain>
    </source>
</reference>
<evidence type="ECO:0000313" key="1">
    <source>
        <dbReference type="EMBL" id="KAJ2773577.1"/>
    </source>
</evidence>
<protein>
    <submittedName>
        <fullName evidence="1">Uncharacterized protein</fullName>
    </submittedName>
</protein>
<keyword evidence="2" id="KW-1185">Reference proteome</keyword>
<sequence length="288" mass="32461">MTPVQRHREGYPWRRVLFGCSVVLLCWGIGLYREYQEIADVRIKQVQDWAYAKTWTLASGFTAERVDSFRAPLWKNEISGNVLEIGPGLGDSLLLLSRERVGRYVALEPNRHFHGALADNAKRAGFMSVGYDAESSPGASDGEFTIVNGTLDGVPKYVVEHGPYDTVVSSMVLCSVDDLQGTLERIWELLKPGGRFVFVEHVRHTDAMDASVDGESEVVNLWMWGWIQEVVTPVWSLFTGNCHLNRRTGEALDGMRGWEKVRYSTRRLSKLKDVMGPFIYGVAFKSQP</sequence>
<accession>A0ACC1K540</accession>
<comment type="caution">
    <text evidence="1">The sequence shown here is derived from an EMBL/GenBank/DDBJ whole genome shotgun (WGS) entry which is preliminary data.</text>
</comment>
<evidence type="ECO:0000313" key="2">
    <source>
        <dbReference type="Proteomes" id="UP001140066"/>
    </source>
</evidence>
<proteinExistence type="predicted"/>
<name>A0ACC1K540_9FUNG</name>